<dbReference type="EMBL" id="CP004387">
    <property type="protein sequence ID" value="AJD47457.1"/>
    <property type="molecule type" value="Genomic_DNA"/>
</dbReference>
<gene>
    <name evidence="3" type="ORF">S7S_05185</name>
</gene>
<dbReference type="InterPro" id="IPR011250">
    <property type="entry name" value="OMP/PagP_B-barrel"/>
</dbReference>
<dbReference type="AlphaFoldDB" id="A0A0B4XMB8"/>
<evidence type="ECO:0000256" key="1">
    <source>
        <dbReference type="ARBA" id="ARBA00022729"/>
    </source>
</evidence>
<organism evidence="3 4">
    <name type="scientific">Isoalcanivorax pacificus W11-5</name>
    <dbReference type="NCBI Taxonomy" id="391936"/>
    <lineage>
        <taxon>Bacteria</taxon>
        <taxon>Pseudomonadati</taxon>
        <taxon>Pseudomonadota</taxon>
        <taxon>Gammaproteobacteria</taxon>
        <taxon>Oceanospirillales</taxon>
        <taxon>Alcanivoracaceae</taxon>
        <taxon>Isoalcanivorax</taxon>
    </lineage>
</organism>
<accession>A0A0B4XMB8</accession>
<dbReference type="STRING" id="391936.S7S_05185"/>
<dbReference type="Proteomes" id="UP000006764">
    <property type="component" value="Chromosome"/>
</dbReference>
<protein>
    <recommendedName>
        <fullName evidence="2">Outer membrane protein beta-barrel domain-containing protein</fullName>
    </recommendedName>
</protein>
<reference evidence="3 4" key="1">
    <citation type="journal article" date="2012" name="J. Bacteriol.">
        <title>Genome sequence of an alkane-degrading bacterium, Alcanivorax pacificus type strain W11-5, isolated from deep sea sediment.</title>
        <authorList>
            <person name="Lai Q."/>
            <person name="Shao Z."/>
        </authorList>
    </citation>
    <scope>NUCLEOTIDE SEQUENCE [LARGE SCALE GENOMIC DNA]</scope>
    <source>
        <strain evidence="3 4">W11-5</strain>
    </source>
</reference>
<dbReference type="KEGG" id="apac:S7S_05185"/>
<dbReference type="InterPro" id="IPR027385">
    <property type="entry name" value="Beta-barrel_OMP"/>
</dbReference>
<feature type="domain" description="Outer membrane protein beta-barrel" evidence="2">
    <location>
        <begin position="21"/>
        <end position="197"/>
    </location>
</feature>
<sequence>MADGLILSSLIWGNLMKNAVTALLLVLGLSASTVSTADFYIGINHLNMNYDEGGFETLRPKAFNVRLGSHVNENLALEFRLGSGTSEDTVRLDSVTEMELEIEQLMGVYGRLLLPVNERLAFYGLLGLTRAKLEARGIDMWAPSVVKVSDTETDISLGLGLDVMLGGNIFANVEYVLLQSDDAYDLDAVSLGLGYRF</sequence>
<evidence type="ECO:0000313" key="4">
    <source>
        <dbReference type="Proteomes" id="UP000006764"/>
    </source>
</evidence>
<dbReference type="Pfam" id="PF13505">
    <property type="entry name" value="OMP_b-brl"/>
    <property type="match status" value="1"/>
</dbReference>
<name>A0A0B4XMB8_9GAMM</name>
<evidence type="ECO:0000259" key="2">
    <source>
        <dbReference type="Pfam" id="PF13505"/>
    </source>
</evidence>
<keyword evidence="4" id="KW-1185">Reference proteome</keyword>
<dbReference type="RefSeq" id="WP_008737387.1">
    <property type="nucleotide sequence ID" value="NZ_CP004387.1"/>
</dbReference>
<dbReference type="SUPFAM" id="SSF56925">
    <property type="entry name" value="OMPA-like"/>
    <property type="match status" value="1"/>
</dbReference>
<dbReference type="HOGENOM" id="CLU_1554645_0_0_6"/>
<proteinExistence type="predicted"/>
<dbReference type="OrthoDB" id="5901526at2"/>
<evidence type="ECO:0000313" key="3">
    <source>
        <dbReference type="EMBL" id="AJD47457.1"/>
    </source>
</evidence>
<dbReference type="Gene3D" id="2.40.160.20">
    <property type="match status" value="1"/>
</dbReference>
<keyword evidence="1" id="KW-0732">Signal</keyword>